<dbReference type="EMBL" id="JANRMS010001012">
    <property type="protein sequence ID" value="KAJ3531906.1"/>
    <property type="molecule type" value="Genomic_DNA"/>
</dbReference>
<reference evidence="1" key="1">
    <citation type="submission" date="2022-08" db="EMBL/GenBank/DDBJ databases">
        <title>Genome Sequence of Fusarium decemcellulare.</title>
        <authorList>
            <person name="Buettner E."/>
        </authorList>
    </citation>
    <scope>NUCLEOTIDE SEQUENCE</scope>
    <source>
        <strain evidence="1">Babe19</strain>
    </source>
</reference>
<name>A0ACC1S4H9_9HYPO</name>
<protein>
    <submittedName>
        <fullName evidence="1">Uncharacterized protein</fullName>
    </submittedName>
</protein>
<organism evidence="1 2">
    <name type="scientific">Fusarium decemcellulare</name>
    <dbReference type="NCBI Taxonomy" id="57161"/>
    <lineage>
        <taxon>Eukaryota</taxon>
        <taxon>Fungi</taxon>
        <taxon>Dikarya</taxon>
        <taxon>Ascomycota</taxon>
        <taxon>Pezizomycotina</taxon>
        <taxon>Sordariomycetes</taxon>
        <taxon>Hypocreomycetidae</taxon>
        <taxon>Hypocreales</taxon>
        <taxon>Nectriaceae</taxon>
        <taxon>Fusarium</taxon>
        <taxon>Fusarium decemcellulare species complex</taxon>
    </lineage>
</organism>
<evidence type="ECO:0000313" key="2">
    <source>
        <dbReference type="Proteomes" id="UP001148629"/>
    </source>
</evidence>
<comment type="caution">
    <text evidence="1">The sequence shown here is derived from an EMBL/GenBank/DDBJ whole genome shotgun (WGS) entry which is preliminary data.</text>
</comment>
<accession>A0ACC1S4H9</accession>
<evidence type="ECO:0000313" key="1">
    <source>
        <dbReference type="EMBL" id="KAJ3531906.1"/>
    </source>
</evidence>
<proteinExistence type="predicted"/>
<dbReference type="Proteomes" id="UP001148629">
    <property type="component" value="Unassembled WGS sequence"/>
</dbReference>
<keyword evidence="2" id="KW-1185">Reference proteome</keyword>
<gene>
    <name evidence="1" type="ORF">NM208_g8673</name>
</gene>
<sequence length="394" mass="41594">MSGPSYVGMPVQGESAQQSALNMDNIPSAMPQSMHNNVNGTDTVNLRGQEPHGPLRQIIDHQDSLYKYISWDDPARTLGAYFGALSVLFLAHYLPLSQVALKTGAITLGVISITEYASRAFGPNTVLSRLRPREYKQVPEQTLNATLKDIHDLIQYTVVQAQKILFGQDLNKTFATFICVTILYWLVNVLTPFLLGVLGLTAIFASPLITSPRGREVARDAQALAGDVATAAGEKASTVAQDARTKAADLSSNVRDTAANLTGQNRNNASDISQTTADGARDLPNTGANAAHNVTRAGASALDNARQYVNDSLPSAVGGGEQRDDSSDTSESSQEAGGSYQLSGSRAGPTGQATLDDVPDAAISAGNQVPPIFNSAVDSSSRRAPNIPIVNTGL</sequence>